<dbReference type="PROSITE" id="PS51450">
    <property type="entry name" value="LRR"/>
    <property type="match status" value="1"/>
</dbReference>
<keyword evidence="1" id="KW-0175">Coiled coil</keyword>
<dbReference type="Proteomes" id="UP000184032">
    <property type="component" value="Unassembled WGS sequence"/>
</dbReference>
<feature type="coiled-coil region" evidence="1">
    <location>
        <begin position="48"/>
        <end position="75"/>
    </location>
</feature>
<keyword evidence="2" id="KW-0812">Transmembrane</keyword>
<dbReference type="InterPro" id="IPR001611">
    <property type="entry name" value="Leu-rich_rpt"/>
</dbReference>
<evidence type="ECO:0000256" key="1">
    <source>
        <dbReference type="SAM" id="Coils"/>
    </source>
</evidence>
<name>A0A1M5PBJ9_9FIRM</name>
<dbReference type="AlphaFoldDB" id="A0A1M5PBJ9"/>
<evidence type="ECO:0000313" key="4">
    <source>
        <dbReference type="Proteomes" id="UP000184032"/>
    </source>
</evidence>
<sequence>MSVLEKIKEILNVNILSKREKLLLLILLILIFELLLYFLVFSEKIEKIKSVEAKSSEARSEIDLQQKQIEQYKTLAKENTKLQNINLTNNRLTTLEDLNKIKGDFPYITSVEEINKNIDHFEFNLPLEEKNKLKVLTDNFIIDKLYINRESEENYHGRAEIYKNQSESKLPIISSSDSEVNSKINLNKEYFKNRNDLKKQSEENKIGFKGENAENKKIKEAMKVENLPKEETKKIEDTEKIIKNKELKEVKNLKTEVQKEELLSELNLDYKSLFVVYSSENAASIFYPELENRAFIQYSLNRETNDNEILVFFDELRDFEIIEFDLFIPQNFSGEFGLYCNDKIPYTEELEKDVINTIRFENVKNLRGIYYEVKNNEQEDGVFALGNFKVKL</sequence>
<keyword evidence="4" id="KW-1185">Reference proteome</keyword>
<evidence type="ECO:0000256" key="2">
    <source>
        <dbReference type="SAM" id="Phobius"/>
    </source>
</evidence>
<gene>
    <name evidence="3" type="ORF">SAMN02745245_00239</name>
</gene>
<accession>A0A1M5PBJ9</accession>
<keyword evidence="2" id="KW-1133">Transmembrane helix</keyword>
<dbReference type="EMBL" id="FQXI01000001">
    <property type="protein sequence ID" value="SHG98603.1"/>
    <property type="molecule type" value="Genomic_DNA"/>
</dbReference>
<organism evidence="3 4">
    <name type="scientific">Anaerosphaera aminiphila DSM 21120</name>
    <dbReference type="NCBI Taxonomy" id="1120995"/>
    <lineage>
        <taxon>Bacteria</taxon>
        <taxon>Bacillati</taxon>
        <taxon>Bacillota</taxon>
        <taxon>Tissierellia</taxon>
        <taxon>Tissierellales</taxon>
        <taxon>Peptoniphilaceae</taxon>
        <taxon>Anaerosphaera</taxon>
    </lineage>
</organism>
<evidence type="ECO:0000313" key="3">
    <source>
        <dbReference type="EMBL" id="SHG98603.1"/>
    </source>
</evidence>
<proteinExistence type="predicted"/>
<keyword evidence="2" id="KW-0472">Membrane</keyword>
<reference evidence="3 4" key="1">
    <citation type="submission" date="2016-11" db="EMBL/GenBank/DDBJ databases">
        <authorList>
            <person name="Jaros S."/>
            <person name="Januszkiewicz K."/>
            <person name="Wedrychowicz H."/>
        </authorList>
    </citation>
    <scope>NUCLEOTIDE SEQUENCE [LARGE SCALE GENOMIC DNA]</scope>
    <source>
        <strain evidence="3 4">DSM 21120</strain>
    </source>
</reference>
<dbReference type="STRING" id="1120995.SAMN02745245_00239"/>
<feature type="transmembrane region" description="Helical" evidence="2">
    <location>
        <begin position="21"/>
        <end position="40"/>
    </location>
</feature>
<protein>
    <submittedName>
        <fullName evidence="3">Uncharacterized protein</fullName>
    </submittedName>
</protein>